<feature type="binding site" evidence="6">
    <location>
        <position position="238"/>
    </location>
    <ligand>
        <name>ATP</name>
        <dbReference type="ChEBI" id="CHEBI:30616"/>
    </ligand>
</feature>
<dbReference type="PANTHER" id="PTHR11042">
    <property type="entry name" value="EUKARYOTIC TRANSLATION INITIATION FACTOR 2-ALPHA KINASE EIF2-ALPHA KINASE -RELATED"/>
    <property type="match status" value="1"/>
</dbReference>
<dbReference type="SUPFAM" id="SSF56112">
    <property type="entry name" value="Protein kinase-like (PK-like)"/>
    <property type="match status" value="1"/>
</dbReference>
<evidence type="ECO:0000313" key="10">
    <source>
        <dbReference type="EMBL" id="KAG2467165.1"/>
    </source>
</evidence>
<dbReference type="GO" id="GO:0005634">
    <property type="term" value="C:nucleus"/>
    <property type="evidence" value="ECO:0007669"/>
    <property type="project" value="TreeGrafter"/>
</dbReference>
<accession>A0A8X7XDE6</accession>
<dbReference type="PROSITE" id="PS00107">
    <property type="entry name" value="PROTEIN_KINASE_ATP"/>
    <property type="match status" value="1"/>
</dbReference>
<dbReference type="InterPro" id="IPR017441">
    <property type="entry name" value="Protein_kinase_ATP_BS"/>
</dbReference>
<keyword evidence="4 6" id="KW-0067">ATP-binding</keyword>
<dbReference type="InterPro" id="IPR000719">
    <property type="entry name" value="Prot_kinase_dom"/>
</dbReference>
<evidence type="ECO:0000313" key="11">
    <source>
        <dbReference type="Proteomes" id="UP000886611"/>
    </source>
</evidence>
<keyword evidence="2 6" id="KW-0547">Nucleotide-binding</keyword>
<feature type="non-terminal residue" evidence="10">
    <location>
        <position position="244"/>
    </location>
</feature>
<dbReference type="Gene3D" id="3.30.200.20">
    <property type="entry name" value="Phosphorylase Kinase, domain 1"/>
    <property type="match status" value="1"/>
</dbReference>
<feature type="region of interest" description="Disordered" evidence="7">
    <location>
        <begin position="1"/>
        <end position="27"/>
    </location>
</feature>
<evidence type="ECO:0000256" key="3">
    <source>
        <dbReference type="ARBA" id="ARBA00022777"/>
    </source>
</evidence>
<proteinExistence type="predicted"/>
<dbReference type="GO" id="GO:0004672">
    <property type="term" value="F:protein kinase activity"/>
    <property type="evidence" value="ECO:0007669"/>
    <property type="project" value="InterPro"/>
</dbReference>
<keyword evidence="11" id="KW-1185">Reference proteome</keyword>
<feature type="domain" description="DRBM" evidence="9">
    <location>
        <begin position="144"/>
        <end position="182"/>
    </location>
</feature>
<evidence type="ECO:0000256" key="7">
    <source>
        <dbReference type="SAM" id="MobiDB-lite"/>
    </source>
</evidence>
<evidence type="ECO:0000256" key="6">
    <source>
        <dbReference type="PROSITE-ProRule" id="PRU10141"/>
    </source>
</evidence>
<organism evidence="10 11">
    <name type="scientific">Polypterus senegalus</name>
    <name type="common">Senegal bichir</name>
    <dbReference type="NCBI Taxonomy" id="55291"/>
    <lineage>
        <taxon>Eukaryota</taxon>
        <taxon>Metazoa</taxon>
        <taxon>Chordata</taxon>
        <taxon>Craniata</taxon>
        <taxon>Vertebrata</taxon>
        <taxon>Euteleostomi</taxon>
        <taxon>Actinopterygii</taxon>
        <taxon>Polypteriformes</taxon>
        <taxon>Polypteridae</taxon>
        <taxon>Polypterus</taxon>
    </lineage>
</organism>
<dbReference type="SUPFAM" id="SSF54768">
    <property type="entry name" value="dsRNA-binding domain-like"/>
    <property type="match status" value="2"/>
</dbReference>
<dbReference type="AlphaFoldDB" id="A0A8X7XDE6"/>
<dbReference type="PROSITE" id="PS50137">
    <property type="entry name" value="DS_RBD"/>
    <property type="match status" value="2"/>
</dbReference>
<dbReference type="PROSITE" id="PS50011">
    <property type="entry name" value="PROTEIN_KINASE_DOM"/>
    <property type="match status" value="1"/>
</dbReference>
<gene>
    <name evidence="10" type="primary">Eif2ak2</name>
    <name evidence="10" type="ORF">GTO96_0010311</name>
</gene>
<evidence type="ECO:0000256" key="4">
    <source>
        <dbReference type="ARBA" id="ARBA00022840"/>
    </source>
</evidence>
<feature type="domain" description="DRBM" evidence="9">
    <location>
        <begin position="66"/>
        <end position="104"/>
    </location>
</feature>
<keyword evidence="3 10" id="KW-0418">Kinase</keyword>
<evidence type="ECO:0000259" key="9">
    <source>
        <dbReference type="PROSITE" id="PS50137"/>
    </source>
</evidence>
<dbReference type="GO" id="GO:0005524">
    <property type="term" value="F:ATP binding"/>
    <property type="evidence" value="ECO:0007669"/>
    <property type="project" value="UniProtKB-UniRule"/>
</dbReference>
<dbReference type="GO" id="GO:0003723">
    <property type="term" value="F:RNA binding"/>
    <property type="evidence" value="ECO:0007669"/>
    <property type="project" value="UniProtKB-UniRule"/>
</dbReference>
<feature type="domain" description="Protein kinase" evidence="8">
    <location>
        <begin position="209"/>
        <end position="244"/>
    </location>
</feature>
<dbReference type="Gene3D" id="3.30.160.20">
    <property type="match status" value="2"/>
</dbReference>
<dbReference type="GO" id="GO:0005737">
    <property type="term" value="C:cytoplasm"/>
    <property type="evidence" value="ECO:0007669"/>
    <property type="project" value="TreeGrafter"/>
</dbReference>
<dbReference type="Proteomes" id="UP000886611">
    <property type="component" value="Unassembled WGS sequence"/>
</dbReference>
<keyword evidence="5" id="KW-0694">RNA-binding</keyword>
<keyword evidence="1" id="KW-0808">Transferase</keyword>
<dbReference type="EMBL" id="JAATIS010000859">
    <property type="protein sequence ID" value="KAG2467165.1"/>
    <property type="molecule type" value="Genomic_DNA"/>
</dbReference>
<evidence type="ECO:0000256" key="5">
    <source>
        <dbReference type="PROSITE-ProRule" id="PRU00266"/>
    </source>
</evidence>
<evidence type="ECO:0000256" key="2">
    <source>
        <dbReference type="ARBA" id="ARBA00022741"/>
    </source>
</evidence>
<evidence type="ECO:0000256" key="1">
    <source>
        <dbReference type="ARBA" id="ARBA00022679"/>
    </source>
</evidence>
<sequence length="244" mass="28105">MESIRRTNEGTKQNANLETPPGELWSASDELTSKNKMQVMCLPGVDYVSWIYQYGKQNSIDIKFLEQFSCHVRTDEQEFANVVGKRKKEAKHEAAKLAYEELTQDSSTQSASRTKWSMPSVSEDYISWLHQYGKKNRTSVRFVERFAGQFIIGNQEFGNSVAERKKEAKHEAAKMAYEELTKDSHAQLEFQTPSRKTSSSSGIRLEYEFQEISHLGKGGFGNVWKARKIIDKTFYAVKRVKYNK</sequence>
<comment type="caution">
    <text evidence="10">The sequence shown here is derived from an EMBL/GenBank/DDBJ whole genome shotgun (WGS) entry which is preliminary data.</text>
</comment>
<protein>
    <submittedName>
        <fullName evidence="10">E2AK2 kinase</fullName>
    </submittedName>
</protein>
<dbReference type="InterPro" id="IPR050339">
    <property type="entry name" value="CC_SR_Kinase"/>
</dbReference>
<name>A0A8X7XDE6_POLSE</name>
<dbReference type="InterPro" id="IPR011009">
    <property type="entry name" value="Kinase-like_dom_sf"/>
</dbReference>
<dbReference type="InterPro" id="IPR014720">
    <property type="entry name" value="dsRBD_dom"/>
</dbReference>
<reference evidence="10 11" key="1">
    <citation type="journal article" date="2021" name="Cell">
        <title>Tracing the genetic footprints of vertebrate landing in non-teleost ray-finned fishes.</title>
        <authorList>
            <person name="Bi X."/>
            <person name="Wang K."/>
            <person name="Yang L."/>
            <person name="Pan H."/>
            <person name="Jiang H."/>
            <person name="Wei Q."/>
            <person name="Fang M."/>
            <person name="Yu H."/>
            <person name="Zhu C."/>
            <person name="Cai Y."/>
            <person name="He Y."/>
            <person name="Gan X."/>
            <person name="Zeng H."/>
            <person name="Yu D."/>
            <person name="Zhu Y."/>
            <person name="Jiang H."/>
            <person name="Qiu Q."/>
            <person name="Yang H."/>
            <person name="Zhang Y.E."/>
            <person name="Wang W."/>
            <person name="Zhu M."/>
            <person name="He S."/>
            <person name="Zhang G."/>
        </authorList>
    </citation>
    <scope>NUCLEOTIDE SEQUENCE [LARGE SCALE GENOMIC DNA]</scope>
    <source>
        <strain evidence="10">Bchr_013</strain>
    </source>
</reference>
<evidence type="ECO:0000259" key="8">
    <source>
        <dbReference type="PROSITE" id="PS50011"/>
    </source>
</evidence>
<feature type="non-terminal residue" evidence="10">
    <location>
        <position position="1"/>
    </location>
</feature>
<dbReference type="Pfam" id="PF00035">
    <property type="entry name" value="dsrm"/>
    <property type="match status" value="2"/>
</dbReference>